<reference evidence="1 3" key="1">
    <citation type="journal article" date="2017" name="Poromechanics V (2013)">
        <title>Genomic Characterization of the Arsenic-Tolerant Actinobacterium, &lt;i&gt;Rhodococcus erythropolis&lt;/i&gt; S43.</title>
        <authorList>
            <person name="Retamal-Morales G."/>
            <person name="Mehnert M."/>
            <person name="Schwabe R."/>
            <person name="Tischler D."/>
            <person name="Schloemann M."/>
            <person name="Levican G.J."/>
        </authorList>
    </citation>
    <scope>NUCLEOTIDE SEQUENCE [LARGE SCALE GENOMIC DNA]</scope>
    <source>
        <strain evidence="1 3">S43</strain>
    </source>
</reference>
<dbReference type="EMBL" id="MRBO01000710">
    <property type="protein sequence ID" value="KAB2582277.1"/>
    <property type="molecule type" value="Genomic_DNA"/>
</dbReference>
<protein>
    <submittedName>
        <fullName evidence="2">AAA family ATPase</fullName>
    </submittedName>
    <submittedName>
        <fullName evidence="1">Adenylyl-sulfate kinase</fullName>
    </submittedName>
</protein>
<keyword evidence="4" id="KW-1185">Reference proteome</keyword>
<dbReference type="Pfam" id="PF13671">
    <property type="entry name" value="AAA_33"/>
    <property type="match status" value="1"/>
</dbReference>
<evidence type="ECO:0000313" key="3">
    <source>
        <dbReference type="Proteomes" id="UP000325576"/>
    </source>
</evidence>
<evidence type="ECO:0000313" key="4">
    <source>
        <dbReference type="Proteomes" id="UP000627573"/>
    </source>
</evidence>
<proteinExistence type="predicted"/>
<evidence type="ECO:0000313" key="2">
    <source>
        <dbReference type="EMBL" id="MBH5146014.1"/>
    </source>
</evidence>
<accession>A0A401NB38</accession>
<dbReference type="RefSeq" id="WP_029255988.1">
    <property type="nucleotide sequence ID" value="NZ_BHXB01000001.1"/>
</dbReference>
<dbReference type="Gene3D" id="3.40.50.300">
    <property type="entry name" value="P-loop containing nucleotide triphosphate hydrolases"/>
    <property type="match status" value="1"/>
</dbReference>
<comment type="caution">
    <text evidence="1">The sequence shown here is derived from an EMBL/GenBank/DDBJ whole genome shotgun (WGS) entry which is preliminary data.</text>
</comment>
<sequence length="180" mass="19807">MVDAVHNPQPSADAALVVIGGLPATGKSTIARVLAQHHKIPYVRIDTIEQSLIRSGIADVSGTAGYITGYALAAEQLRLGLSVVVECVNPVEATRNAWSATAQHNSARLLSVEVICSDPDEHRRRAERRVVDIPDLVLPTWQEILDRDYEPWTTERLVLDTAIMNSESAVRRITARMFTE</sequence>
<dbReference type="GO" id="GO:0016301">
    <property type="term" value="F:kinase activity"/>
    <property type="evidence" value="ECO:0007669"/>
    <property type="project" value="UniProtKB-KW"/>
</dbReference>
<keyword evidence="1" id="KW-0808">Transferase</keyword>
<dbReference type="PANTHER" id="PTHR37807:SF3">
    <property type="entry name" value="OS07G0160300 PROTEIN"/>
    <property type="match status" value="1"/>
</dbReference>
<dbReference type="SUPFAM" id="SSF52540">
    <property type="entry name" value="P-loop containing nucleoside triphosphate hydrolases"/>
    <property type="match status" value="1"/>
</dbReference>
<dbReference type="Proteomes" id="UP000627573">
    <property type="component" value="Unassembled WGS sequence"/>
</dbReference>
<organism evidence="1 3">
    <name type="scientific">Rhodococcus erythropolis</name>
    <name type="common">Arthrobacter picolinophilus</name>
    <dbReference type="NCBI Taxonomy" id="1833"/>
    <lineage>
        <taxon>Bacteria</taxon>
        <taxon>Bacillati</taxon>
        <taxon>Actinomycetota</taxon>
        <taxon>Actinomycetes</taxon>
        <taxon>Mycobacteriales</taxon>
        <taxon>Nocardiaceae</taxon>
        <taxon>Rhodococcus</taxon>
        <taxon>Rhodococcus erythropolis group</taxon>
    </lineage>
</organism>
<gene>
    <name evidence="1" type="ORF">BS297_26560</name>
    <name evidence="2" type="ORF">I3517_25770</name>
</gene>
<dbReference type="EMBL" id="JAECSB010000085">
    <property type="protein sequence ID" value="MBH5146014.1"/>
    <property type="molecule type" value="Genomic_DNA"/>
</dbReference>
<dbReference type="AlphaFoldDB" id="A0A401NB38"/>
<name>A0A401NB38_RHOER</name>
<dbReference type="Proteomes" id="UP000325576">
    <property type="component" value="Unassembled WGS sequence"/>
</dbReference>
<reference evidence="2 4" key="2">
    <citation type="submission" date="2020-12" db="EMBL/GenBank/DDBJ databases">
        <title>Draft genome sequence of furan degrading bacterial strain FUR100.</title>
        <authorList>
            <person name="Woiski C."/>
        </authorList>
    </citation>
    <scope>NUCLEOTIDE SEQUENCE [LARGE SCALE GENOMIC DNA]</scope>
    <source>
        <strain evidence="2 4">FUR100</strain>
    </source>
</reference>
<dbReference type="InterPro" id="IPR027417">
    <property type="entry name" value="P-loop_NTPase"/>
</dbReference>
<keyword evidence="1" id="KW-0418">Kinase</keyword>
<evidence type="ECO:0000313" key="1">
    <source>
        <dbReference type="EMBL" id="KAB2582277.1"/>
    </source>
</evidence>
<dbReference type="PANTHER" id="PTHR37807">
    <property type="entry name" value="OS07G0160300 PROTEIN"/>
    <property type="match status" value="1"/>
</dbReference>
<dbReference type="GeneID" id="57485564"/>